<dbReference type="KEGG" id="fgg:FSB75_12860"/>
<reference evidence="2 3" key="1">
    <citation type="journal article" date="2015" name="Int. J. Syst. Evol. Microbiol.">
        <title>Flavisolibacter ginsenosidimutans sp. nov., with ginsenoside-converting activity isolated from soil used for cultivating ginseng.</title>
        <authorList>
            <person name="Zhao Y."/>
            <person name="Liu Q."/>
            <person name="Kang M.S."/>
            <person name="Jin F."/>
            <person name="Yu H."/>
            <person name="Im W.T."/>
        </authorList>
    </citation>
    <scope>NUCLEOTIDE SEQUENCE [LARGE SCALE GENOMIC DNA]</scope>
    <source>
        <strain evidence="2 3">Gsoil 636</strain>
    </source>
</reference>
<dbReference type="OrthoDB" id="664988at2"/>
<feature type="signal peptide" evidence="1">
    <location>
        <begin position="1"/>
        <end position="26"/>
    </location>
</feature>
<evidence type="ECO:0000256" key="1">
    <source>
        <dbReference type="SAM" id="SignalP"/>
    </source>
</evidence>
<evidence type="ECO:0000313" key="3">
    <source>
        <dbReference type="Proteomes" id="UP000321204"/>
    </source>
</evidence>
<dbReference type="Proteomes" id="UP000321204">
    <property type="component" value="Chromosome"/>
</dbReference>
<keyword evidence="1" id="KW-0732">Signal</keyword>
<gene>
    <name evidence="2" type="ORF">FSB75_12860</name>
</gene>
<organism evidence="2 3">
    <name type="scientific">Flavisolibacter ginsenosidimutans</name>
    <dbReference type="NCBI Taxonomy" id="661481"/>
    <lineage>
        <taxon>Bacteria</taxon>
        <taxon>Pseudomonadati</taxon>
        <taxon>Bacteroidota</taxon>
        <taxon>Chitinophagia</taxon>
        <taxon>Chitinophagales</taxon>
        <taxon>Chitinophagaceae</taxon>
        <taxon>Flavisolibacter</taxon>
    </lineage>
</organism>
<name>A0A5B8UJ70_9BACT</name>
<proteinExistence type="predicted"/>
<dbReference type="AlphaFoldDB" id="A0A5B8UJ70"/>
<keyword evidence="3" id="KW-1185">Reference proteome</keyword>
<accession>A0A5B8UJ70</accession>
<sequence length="129" mass="14245">MKTKNAFGRSACYFLFALLLSFVSKAQQGKSDTGKLAHGKYGCTASSWHNGNVEYTPKGSFVINPNGKYTYLGFEKPSTGTFTVDKAGNLWFSGGYFNGGKAEKIDRPNKFFLTFPANPDNRWTCSLVK</sequence>
<dbReference type="RefSeq" id="WP_146788112.1">
    <property type="nucleotide sequence ID" value="NZ_BAABIO010000003.1"/>
</dbReference>
<evidence type="ECO:0000313" key="2">
    <source>
        <dbReference type="EMBL" id="QEC56751.1"/>
    </source>
</evidence>
<protein>
    <submittedName>
        <fullName evidence="2">Uncharacterized protein</fullName>
    </submittedName>
</protein>
<feature type="chain" id="PRO_5022690938" evidence="1">
    <location>
        <begin position="27"/>
        <end position="129"/>
    </location>
</feature>
<dbReference type="EMBL" id="CP042433">
    <property type="protein sequence ID" value="QEC56751.1"/>
    <property type="molecule type" value="Genomic_DNA"/>
</dbReference>